<comment type="caution">
    <text evidence="1">The sequence shown here is derived from an EMBL/GenBank/DDBJ whole genome shotgun (WGS) entry which is preliminary data.</text>
</comment>
<protein>
    <submittedName>
        <fullName evidence="1">Uncharacterized protein</fullName>
    </submittedName>
</protein>
<organism evidence="1 2">
    <name type="scientific">Monilinia laxa</name>
    <name type="common">Brown rot fungus</name>
    <name type="synonym">Sclerotinia laxa</name>
    <dbReference type="NCBI Taxonomy" id="61186"/>
    <lineage>
        <taxon>Eukaryota</taxon>
        <taxon>Fungi</taxon>
        <taxon>Dikarya</taxon>
        <taxon>Ascomycota</taxon>
        <taxon>Pezizomycotina</taxon>
        <taxon>Leotiomycetes</taxon>
        <taxon>Helotiales</taxon>
        <taxon>Sclerotiniaceae</taxon>
        <taxon>Monilinia</taxon>
    </lineage>
</organism>
<sequence length="70" mass="8057">MSIGSHWEPVESLAQIVERTSMISWAFSRNFCTCKLPTIFRYHFSACVWSCQSGWFNAGLVFIEPVLPKQ</sequence>
<dbReference type="Proteomes" id="UP000326757">
    <property type="component" value="Unassembled WGS sequence"/>
</dbReference>
<keyword evidence="2" id="KW-1185">Reference proteome</keyword>
<reference evidence="1 2" key="1">
    <citation type="submission" date="2019-06" db="EMBL/GenBank/DDBJ databases">
        <title>Genome Sequence of the Brown Rot Fungal Pathogen Monilinia laxa.</title>
        <authorList>
            <person name="De Miccolis Angelini R.M."/>
            <person name="Landi L."/>
            <person name="Abate D."/>
            <person name="Pollastro S."/>
            <person name="Romanazzi G."/>
            <person name="Faretra F."/>
        </authorList>
    </citation>
    <scope>NUCLEOTIDE SEQUENCE [LARGE SCALE GENOMIC DNA]</scope>
    <source>
        <strain evidence="1 2">Mlax316</strain>
    </source>
</reference>
<evidence type="ECO:0000313" key="1">
    <source>
        <dbReference type="EMBL" id="KAB8297159.1"/>
    </source>
</evidence>
<evidence type="ECO:0000313" key="2">
    <source>
        <dbReference type="Proteomes" id="UP000326757"/>
    </source>
</evidence>
<dbReference type="EMBL" id="VIGI01000008">
    <property type="protein sequence ID" value="KAB8297159.1"/>
    <property type="molecule type" value="Genomic_DNA"/>
</dbReference>
<proteinExistence type="predicted"/>
<dbReference type="AlphaFoldDB" id="A0A5N6K4D7"/>
<name>A0A5N6K4D7_MONLA</name>
<accession>A0A5N6K4D7</accession>
<gene>
    <name evidence="1" type="ORF">EYC80_002540</name>
</gene>